<feature type="binding site" evidence="6">
    <location>
        <position position="11"/>
    </location>
    <ligand>
        <name>Mg(2+)</name>
        <dbReference type="ChEBI" id="CHEBI:18420"/>
        <label>1</label>
    </ligand>
</feature>
<dbReference type="EMBL" id="KK365131">
    <property type="protein sequence ID" value="KCZ82298.1"/>
    <property type="molecule type" value="Genomic_DNA"/>
</dbReference>
<feature type="domain" description="Endonuclease/exonuclease/phosphatase" evidence="8">
    <location>
        <begin position="9"/>
        <end position="286"/>
    </location>
</feature>
<organism evidence="9 10">
    <name type="scientific">Anncaliia algerae PRA339</name>
    <dbReference type="NCBI Taxonomy" id="1288291"/>
    <lineage>
        <taxon>Eukaryota</taxon>
        <taxon>Fungi</taxon>
        <taxon>Fungi incertae sedis</taxon>
        <taxon>Microsporidia</taxon>
        <taxon>Tubulinosematoidea</taxon>
        <taxon>Tubulinosematidae</taxon>
        <taxon>Anncaliia</taxon>
    </lineage>
</organism>
<dbReference type="STRING" id="1288291.A0A059F4T1"/>
<dbReference type="PROSITE" id="PS51435">
    <property type="entry name" value="AP_NUCLEASE_F1_4"/>
    <property type="match status" value="1"/>
</dbReference>
<protein>
    <recommendedName>
        <fullName evidence="8">Endonuclease/exonuclease/phosphatase domain-containing protein</fullName>
    </recommendedName>
</protein>
<dbReference type="Pfam" id="PF03372">
    <property type="entry name" value="Exo_endo_phos"/>
    <property type="match status" value="1"/>
</dbReference>
<dbReference type="AlphaFoldDB" id="A0A059F4T1"/>
<comment type="cofactor">
    <cofactor evidence="6">
        <name>Mg(2+)</name>
        <dbReference type="ChEBI" id="CHEBI:18420"/>
    </cofactor>
    <cofactor evidence="6">
        <name>Mn(2+)</name>
        <dbReference type="ChEBI" id="CHEBI:29035"/>
    </cofactor>
    <text evidence="6">Probably binds two magnesium or manganese ions per subunit.</text>
</comment>
<accession>A0A059F4T1</accession>
<dbReference type="InterPro" id="IPR004808">
    <property type="entry name" value="AP_endonuc_1"/>
</dbReference>
<feature type="binding site" evidence="6">
    <location>
        <position position="285"/>
    </location>
    <ligand>
        <name>Mg(2+)</name>
        <dbReference type="ChEBI" id="CHEBI:18420"/>
        <label>1</label>
    </ligand>
</feature>
<evidence type="ECO:0000256" key="2">
    <source>
        <dbReference type="ARBA" id="ARBA00022723"/>
    </source>
</evidence>
<keyword evidence="6" id="KW-0464">Manganese</keyword>
<evidence type="ECO:0000313" key="9">
    <source>
        <dbReference type="EMBL" id="KCZ82298.1"/>
    </source>
</evidence>
<keyword evidence="4 6" id="KW-0460">Magnesium</keyword>
<dbReference type="VEuPathDB" id="MicrosporidiaDB:H312_00321"/>
<dbReference type="Proteomes" id="UP000030655">
    <property type="component" value="Unassembled WGS sequence"/>
</dbReference>
<keyword evidence="3" id="KW-0378">Hydrolase</keyword>
<evidence type="ECO:0000256" key="4">
    <source>
        <dbReference type="ARBA" id="ARBA00022842"/>
    </source>
</evidence>
<feature type="binding site" evidence="6">
    <location>
        <position position="155"/>
    </location>
    <ligand>
        <name>Mg(2+)</name>
        <dbReference type="ChEBI" id="CHEBI:18420"/>
        <label>1</label>
    </ligand>
</feature>
<dbReference type="OrthoDB" id="2195130at2759"/>
<dbReference type="GO" id="GO:0003906">
    <property type="term" value="F:DNA-(apurinic or apyrimidinic site) endonuclease activity"/>
    <property type="evidence" value="ECO:0007669"/>
    <property type="project" value="TreeGrafter"/>
</dbReference>
<dbReference type="InterPro" id="IPR036691">
    <property type="entry name" value="Endo/exonu/phosph_ase_sf"/>
</dbReference>
<feature type="binding site" evidence="6">
    <location>
        <position position="47"/>
    </location>
    <ligand>
        <name>Mg(2+)</name>
        <dbReference type="ChEBI" id="CHEBI:18420"/>
        <label>1</label>
    </ligand>
</feature>
<evidence type="ECO:0000256" key="5">
    <source>
        <dbReference type="PIRSR" id="PIRSR604808-1"/>
    </source>
</evidence>
<feature type="active site" description="Proton acceptor" evidence="5">
    <location>
        <position position="286"/>
    </location>
</feature>
<feature type="binding site" evidence="6">
    <location>
        <position position="157"/>
    </location>
    <ligand>
        <name>Mg(2+)</name>
        <dbReference type="ChEBI" id="CHEBI:18420"/>
        <label>1</label>
    </ligand>
</feature>
<dbReference type="HOGENOM" id="CLU_027539_2_0_1"/>
<dbReference type="PANTHER" id="PTHR22748">
    <property type="entry name" value="AP ENDONUCLEASE"/>
    <property type="match status" value="1"/>
</dbReference>
<feature type="binding site" evidence="6">
    <location>
        <position position="286"/>
    </location>
    <ligand>
        <name>Mg(2+)</name>
        <dbReference type="ChEBI" id="CHEBI:18420"/>
        <label>1</label>
    </ligand>
</feature>
<feature type="active site" evidence="5">
    <location>
        <position position="113"/>
    </location>
</feature>
<evidence type="ECO:0000256" key="7">
    <source>
        <dbReference type="PIRSR" id="PIRSR604808-3"/>
    </source>
</evidence>
<evidence type="ECO:0000313" key="10">
    <source>
        <dbReference type="Proteomes" id="UP000030655"/>
    </source>
</evidence>
<dbReference type="PANTHER" id="PTHR22748:SF4">
    <property type="entry name" value="DNA-(APURINIC OR APYRIMIDINIC SITE) ENDONUCLEASE 2"/>
    <property type="match status" value="1"/>
</dbReference>
<feature type="active site" description="Proton donor/acceptor" evidence="5">
    <location>
        <position position="155"/>
    </location>
</feature>
<evidence type="ECO:0000256" key="3">
    <source>
        <dbReference type="ARBA" id="ARBA00022801"/>
    </source>
</evidence>
<gene>
    <name evidence="9" type="ORF">H312_00321</name>
</gene>
<reference evidence="10" key="1">
    <citation type="submission" date="2013-02" db="EMBL/GenBank/DDBJ databases">
        <authorList>
            <consortium name="The Broad Institute Genome Sequencing Platform"/>
            <person name="Cuomo C."/>
            <person name="Becnel J."/>
            <person name="Sanscrainte N."/>
            <person name="Walker B."/>
            <person name="Young S.K."/>
            <person name="Zeng Q."/>
            <person name="Gargeya S."/>
            <person name="Fitzgerald M."/>
            <person name="Haas B."/>
            <person name="Abouelleil A."/>
            <person name="Alvarado L."/>
            <person name="Arachchi H.M."/>
            <person name="Berlin A.M."/>
            <person name="Chapman S.B."/>
            <person name="Dewar J."/>
            <person name="Goldberg J."/>
            <person name="Griggs A."/>
            <person name="Gujja S."/>
            <person name="Hansen M."/>
            <person name="Howarth C."/>
            <person name="Imamovic A."/>
            <person name="Larimer J."/>
            <person name="McCowan C."/>
            <person name="Murphy C."/>
            <person name="Neiman D."/>
            <person name="Pearson M."/>
            <person name="Priest M."/>
            <person name="Roberts A."/>
            <person name="Saif S."/>
            <person name="Shea T."/>
            <person name="Sisk P."/>
            <person name="Sykes S."/>
            <person name="Wortman J."/>
            <person name="Nusbaum C."/>
            <person name="Birren B."/>
        </authorList>
    </citation>
    <scope>NUCLEOTIDE SEQUENCE [LARGE SCALE GENOMIC DNA]</scope>
    <source>
        <strain evidence="10">PRA339</strain>
    </source>
</reference>
<evidence type="ECO:0000259" key="8">
    <source>
        <dbReference type="Pfam" id="PF03372"/>
    </source>
</evidence>
<feature type="site" description="Interaction with DNA substrate" evidence="7">
    <location>
        <position position="286"/>
    </location>
</feature>
<dbReference type="GO" id="GO:0005634">
    <property type="term" value="C:nucleus"/>
    <property type="evidence" value="ECO:0007669"/>
    <property type="project" value="TreeGrafter"/>
</dbReference>
<keyword evidence="10" id="KW-1185">Reference proteome</keyword>
<dbReference type="GO" id="GO:0008081">
    <property type="term" value="F:phosphoric diester hydrolase activity"/>
    <property type="evidence" value="ECO:0007669"/>
    <property type="project" value="TreeGrafter"/>
</dbReference>
<sequence length="318" mass="37880">MQNGLKITTFNVNGIRSFEKYIKSKYNKSLNGFFLEILSSDIICLQETKTNLITEYLSLKDYNSFFSINKGKQGYCGVCTFVRKTIYAKKVETDNEGRYILTDHQTFKVLNVYFPYFDEGNYKKDLEIKKKEVKMFYEKIEALIYNYDDAIVLGDFNATYDFKDHYQYIKEVERINKINNKSIKPIKKENFLKTELPYSFFNEEDLTEYFFSVYQRKWLFNLLSKNILYDSFRRINPNVLNKYTCWNTLLNLRSKNLGTRIDLILVPVYMNTLYSEILNNVFGSDHCPVTTIVEINCIHNEEKFCKNNLLHFLKKNDK</sequence>
<keyword evidence="2 6" id="KW-0479">Metal-binding</keyword>
<comment type="similarity">
    <text evidence="1">Belongs to the DNA repair enzymes AP/ExoA family.</text>
</comment>
<dbReference type="Gene3D" id="3.60.10.10">
    <property type="entry name" value="Endonuclease/exonuclease/phosphatase"/>
    <property type="match status" value="1"/>
</dbReference>
<feature type="site" description="Important for catalytic activity" evidence="7">
    <location>
        <position position="262"/>
    </location>
</feature>
<evidence type="ECO:0000256" key="6">
    <source>
        <dbReference type="PIRSR" id="PIRSR604808-2"/>
    </source>
</evidence>
<reference evidence="9 10" key="2">
    <citation type="submission" date="2014-03" db="EMBL/GenBank/DDBJ databases">
        <title>The Genome Sequence of Anncaliia algerae insect isolate PRA339.</title>
        <authorList>
            <consortium name="The Broad Institute Genome Sequencing Platform"/>
            <consortium name="The Broad Institute Genome Sequencing Center for Infectious Disease"/>
            <person name="Cuomo C."/>
            <person name="Becnel J."/>
            <person name="Sanscrainte N."/>
            <person name="Walker B."/>
            <person name="Young S.K."/>
            <person name="Zeng Q."/>
            <person name="Gargeya S."/>
            <person name="Fitzgerald M."/>
            <person name="Haas B."/>
            <person name="Abouelleil A."/>
            <person name="Alvarado L."/>
            <person name="Arachchi H.M."/>
            <person name="Berlin A.M."/>
            <person name="Chapman S.B."/>
            <person name="Dewar J."/>
            <person name="Goldberg J."/>
            <person name="Griggs A."/>
            <person name="Gujja S."/>
            <person name="Hansen M."/>
            <person name="Howarth C."/>
            <person name="Imamovic A."/>
            <person name="Larimer J."/>
            <person name="McCowan C."/>
            <person name="Murphy C."/>
            <person name="Neiman D."/>
            <person name="Pearson M."/>
            <person name="Priest M."/>
            <person name="Roberts A."/>
            <person name="Saif S."/>
            <person name="Shea T."/>
            <person name="Sisk P."/>
            <person name="Sykes S."/>
            <person name="Wortman J."/>
            <person name="Nusbaum C."/>
            <person name="Birren B."/>
        </authorList>
    </citation>
    <scope>NUCLEOTIDE SEQUENCE [LARGE SCALE GENOMIC DNA]</scope>
    <source>
        <strain evidence="9 10">PRA339</strain>
    </source>
</reference>
<dbReference type="GO" id="GO:0006284">
    <property type="term" value="P:base-excision repair"/>
    <property type="evidence" value="ECO:0007669"/>
    <property type="project" value="TreeGrafter"/>
</dbReference>
<evidence type="ECO:0000256" key="1">
    <source>
        <dbReference type="ARBA" id="ARBA00007092"/>
    </source>
</evidence>
<dbReference type="GO" id="GO:0008311">
    <property type="term" value="F:double-stranded DNA 3'-5' DNA exonuclease activity"/>
    <property type="evidence" value="ECO:0007669"/>
    <property type="project" value="TreeGrafter"/>
</dbReference>
<dbReference type="SUPFAM" id="SSF56219">
    <property type="entry name" value="DNase I-like"/>
    <property type="match status" value="1"/>
</dbReference>
<proteinExistence type="inferred from homology"/>
<name>A0A059F4T1_9MICR</name>
<dbReference type="GO" id="GO:0046872">
    <property type="term" value="F:metal ion binding"/>
    <property type="evidence" value="ECO:0007669"/>
    <property type="project" value="UniProtKB-KW"/>
</dbReference>
<feature type="site" description="Transition state stabilizer" evidence="7">
    <location>
        <position position="157"/>
    </location>
</feature>
<dbReference type="InterPro" id="IPR005135">
    <property type="entry name" value="Endo/exonuclease/phosphatase"/>
</dbReference>